<keyword evidence="7 9" id="KW-0503">Monooxygenase</keyword>
<evidence type="ECO:0000256" key="7">
    <source>
        <dbReference type="ARBA" id="ARBA00023033"/>
    </source>
</evidence>
<feature type="binding site" description="axial binding residue" evidence="8">
    <location>
        <position position="445"/>
    </location>
    <ligand>
        <name>heme</name>
        <dbReference type="ChEBI" id="CHEBI:30413"/>
    </ligand>
    <ligandPart>
        <name>Fe</name>
        <dbReference type="ChEBI" id="CHEBI:18248"/>
    </ligandPart>
</feature>
<evidence type="ECO:0000256" key="10">
    <source>
        <dbReference type="SAM" id="Phobius"/>
    </source>
</evidence>
<evidence type="ECO:0000313" key="11">
    <source>
        <dbReference type="EMBL" id="PLB37399.1"/>
    </source>
</evidence>
<dbReference type="InterPro" id="IPR036396">
    <property type="entry name" value="Cyt_P450_sf"/>
</dbReference>
<name>A0A2I2F9U9_ASPCN</name>
<gene>
    <name evidence="11" type="ORF">BDW47DRAFT_118022</name>
</gene>
<dbReference type="PRINTS" id="PR00385">
    <property type="entry name" value="P450"/>
</dbReference>
<dbReference type="InterPro" id="IPR050121">
    <property type="entry name" value="Cytochrome_P450_monoxygenase"/>
</dbReference>
<keyword evidence="12" id="KW-1185">Reference proteome</keyword>
<dbReference type="Gene3D" id="1.10.630.10">
    <property type="entry name" value="Cytochrome P450"/>
    <property type="match status" value="1"/>
</dbReference>
<keyword evidence="10" id="KW-0472">Membrane</keyword>
<dbReference type="InterPro" id="IPR017972">
    <property type="entry name" value="Cyt_P450_CS"/>
</dbReference>
<evidence type="ECO:0000256" key="5">
    <source>
        <dbReference type="ARBA" id="ARBA00023002"/>
    </source>
</evidence>
<feature type="transmembrane region" description="Helical" evidence="10">
    <location>
        <begin position="7"/>
        <end position="28"/>
    </location>
</feature>
<dbReference type="InterPro" id="IPR002403">
    <property type="entry name" value="Cyt_P450_E_grp-IV"/>
</dbReference>
<dbReference type="Pfam" id="PF00067">
    <property type="entry name" value="p450"/>
    <property type="match status" value="1"/>
</dbReference>
<sequence>MSAFMEVVSIAVVLFPAVIISTMIYRLYFSPLSGFPGPKLAAITGLYQAYYDICHRGQYIWKVQQMHEQYGPIVRINPHEIHVNDPDFIEILYTGPLDKRDKGPLMKGLWSWRQSTLGTESHELHRRRRAALSPIFSKAAARRLEPVMQRVLRDLLQRIESYRKSGEPMPLTTAFKAATSEVITTLLFGQSEGDVLKDEFNRAFGAEFERSLEKAHLFAHLPWIAAAFDSLPFWLQGRVVPKLKTQVSMHEKWASKFQEVEGEPTTKDSKYRTIFHLLLNGKLPQPEKEQLRLIHEIHTLRIAGEHSTAMAMSSVMFYLLQNPTMYRKLQAELTAMIPDLDCTPTVAQLEQIPYLRAVVKEALRLHPGVLYRMQRVSRDPMVYTDKRNGASWSIPAETRVSMTPLLVHMDPVVFPSPKSFVPERWTGNPGLERYLLSFSKGSRMCIGINVAHHEMYTILYGIVRNCNPNQGPGANDQGQPTLSLFDTVRQRDVDASAELFFSRPQKGSQEVRVLVK</sequence>
<comment type="similarity">
    <text evidence="2 9">Belongs to the cytochrome P450 family.</text>
</comment>
<evidence type="ECO:0000256" key="9">
    <source>
        <dbReference type="RuleBase" id="RU000461"/>
    </source>
</evidence>
<keyword evidence="5 9" id="KW-0560">Oxidoreductase</keyword>
<keyword evidence="6 8" id="KW-0408">Iron</keyword>
<dbReference type="RefSeq" id="XP_024671411.1">
    <property type="nucleotide sequence ID" value="XM_024815157.1"/>
</dbReference>
<reference evidence="11 12" key="1">
    <citation type="submission" date="2017-12" db="EMBL/GenBank/DDBJ databases">
        <authorList>
            <consortium name="DOE Joint Genome Institute"/>
            <person name="Haridas S."/>
            <person name="Kjaerbolling I."/>
            <person name="Vesth T.C."/>
            <person name="Frisvad J.C."/>
            <person name="Nybo J.L."/>
            <person name="Theobald S."/>
            <person name="Kuo A."/>
            <person name="Bowyer P."/>
            <person name="Matsuda Y."/>
            <person name="Mondo S."/>
            <person name="Lyhne E.K."/>
            <person name="Kogle M.E."/>
            <person name="Clum A."/>
            <person name="Lipzen A."/>
            <person name="Salamov A."/>
            <person name="Ngan C.Y."/>
            <person name="Daum C."/>
            <person name="Chiniquy J."/>
            <person name="Barry K."/>
            <person name="LaButti K."/>
            <person name="Simmons B.A."/>
            <person name="Magnuson J.K."/>
            <person name="Mortensen U.H."/>
            <person name="Larsen T.O."/>
            <person name="Grigoriev I.V."/>
            <person name="Baker S.E."/>
            <person name="Andersen M.R."/>
            <person name="Nordberg H.P."/>
            <person name="Cantor M.N."/>
            <person name="Hua S.X."/>
        </authorList>
    </citation>
    <scope>NUCLEOTIDE SEQUENCE [LARGE SCALE GENOMIC DNA]</scope>
    <source>
        <strain evidence="11 12">CBS 102.13</strain>
    </source>
</reference>
<dbReference type="EMBL" id="KZ559143">
    <property type="protein sequence ID" value="PLB37399.1"/>
    <property type="molecule type" value="Genomic_DNA"/>
</dbReference>
<keyword evidence="4 8" id="KW-0479">Metal-binding</keyword>
<evidence type="ECO:0000256" key="8">
    <source>
        <dbReference type="PIRSR" id="PIRSR602403-1"/>
    </source>
</evidence>
<keyword evidence="3 8" id="KW-0349">Heme</keyword>
<evidence type="ECO:0000256" key="3">
    <source>
        <dbReference type="ARBA" id="ARBA00022617"/>
    </source>
</evidence>
<evidence type="ECO:0000256" key="4">
    <source>
        <dbReference type="ARBA" id="ARBA00022723"/>
    </source>
</evidence>
<proteinExistence type="inferred from homology"/>
<evidence type="ECO:0000313" key="12">
    <source>
        <dbReference type="Proteomes" id="UP000234585"/>
    </source>
</evidence>
<dbReference type="Proteomes" id="UP000234585">
    <property type="component" value="Unassembled WGS sequence"/>
</dbReference>
<dbReference type="CDD" id="cd11062">
    <property type="entry name" value="CYP58-like"/>
    <property type="match status" value="1"/>
</dbReference>
<comment type="cofactor">
    <cofactor evidence="1 8">
        <name>heme</name>
        <dbReference type="ChEBI" id="CHEBI:30413"/>
    </cofactor>
</comment>
<evidence type="ECO:0000256" key="2">
    <source>
        <dbReference type="ARBA" id="ARBA00010617"/>
    </source>
</evidence>
<protein>
    <submittedName>
        <fullName evidence="11">Cytochrome P450</fullName>
    </submittedName>
</protein>
<dbReference type="GO" id="GO:0004497">
    <property type="term" value="F:monooxygenase activity"/>
    <property type="evidence" value="ECO:0007669"/>
    <property type="project" value="UniProtKB-KW"/>
</dbReference>
<dbReference type="PRINTS" id="PR00465">
    <property type="entry name" value="EP450IV"/>
</dbReference>
<keyword evidence="10" id="KW-1133">Transmembrane helix</keyword>
<dbReference type="AlphaFoldDB" id="A0A2I2F9U9"/>
<dbReference type="GeneID" id="36522317"/>
<organism evidence="11 12">
    <name type="scientific">Aspergillus candidus</name>
    <dbReference type="NCBI Taxonomy" id="41067"/>
    <lineage>
        <taxon>Eukaryota</taxon>
        <taxon>Fungi</taxon>
        <taxon>Dikarya</taxon>
        <taxon>Ascomycota</taxon>
        <taxon>Pezizomycotina</taxon>
        <taxon>Eurotiomycetes</taxon>
        <taxon>Eurotiomycetidae</taxon>
        <taxon>Eurotiales</taxon>
        <taxon>Aspergillaceae</taxon>
        <taxon>Aspergillus</taxon>
        <taxon>Aspergillus subgen. Circumdati</taxon>
    </lineage>
</organism>
<dbReference type="PANTHER" id="PTHR24305:SF157">
    <property type="entry name" value="N-ACETYLTRYPTOPHAN 6-HYDROXYLASE IVOC-RELATED"/>
    <property type="match status" value="1"/>
</dbReference>
<dbReference type="PANTHER" id="PTHR24305">
    <property type="entry name" value="CYTOCHROME P450"/>
    <property type="match status" value="1"/>
</dbReference>
<dbReference type="InterPro" id="IPR001128">
    <property type="entry name" value="Cyt_P450"/>
</dbReference>
<dbReference type="STRING" id="41067.A0A2I2F9U9"/>
<accession>A0A2I2F9U9</accession>
<dbReference type="OrthoDB" id="3945418at2759"/>
<dbReference type="GO" id="GO:0016705">
    <property type="term" value="F:oxidoreductase activity, acting on paired donors, with incorporation or reduction of molecular oxygen"/>
    <property type="evidence" value="ECO:0007669"/>
    <property type="project" value="InterPro"/>
</dbReference>
<evidence type="ECO:0000256" key="6">
    <source>
        <dbReference type="ARBA" id="ARBA00023004"/>
    </source>
</evidence>
<dbReference type="SUPFAM" id="SSF48264">
    <property type="entry name" value="Cytochrome P450"/>
    <property type="match status" value="1"/>
</dbReference>
<dbReference type="GO" id="GO:0005506">
    <property type="term" value="F:iron ion binding"/>
    <property type="evidence" value="ECO:0007669"/>
    <property type="project" value="InterPro"/>
</dbReference>
<keyword evidence="10" id="KW-0812">Transmembrane</keyword>
<dbReference type="GO" id="GO:0020037">
    <property type="term" value="F:heme binding"/>
    <property type="evidence" value="ECO:0007669"/>
    <property type="project" value="InterPro"/>
</dbReference>
<evidence type="ECO:0000256" key="1">
    <source>
        <dbReference type="ARBA" id="ARBA00001971"/>
    </source>
</evidence>
<dbReference type="PROSITE" id="PS00086">
    <property type="entry name" value="CYTOCHROME_P450"/>
    <property type="match status" value="1"/>
</dbReference>